<dbReference type="STRING" id="564608.C1N3S3"/>
<sequence length="741" mass="75432">MTSPTRPQRGESKWATKKTADVAPAPAIPPTPKTSSSNSPIDRFRASVEARDDAAACAALDEVATRARDAATRASLAREGAPVVLAAALAAVVEIEAPSAFASRSAYLLPLLRALRNCVAGEPVARGGACGASTGVHVLPNALRRLLPALATAAERATDENDDAVSELVVATQLACNCAVGGGADADLVWRAVFPDGVAAVAALRGPAARRAHPPLCMLAHARVMSGGRGREESGEEVGEEARDAVDDDDVVGFRAGRALWSPLLRAACDDAIGAGGGGGGEWLPRFVRAACTHGGERFPALCRSLPRGAADVAAARDDALRRKILALAVDGGGGAKITELPDETTTERFSLTQATLLALVHEEIGSSPPPPPRRDADADAAAPGSAEPPAPSPLSDGALAYLLDMTSRAAAAVHASASASTEVKAIPAANPDDDDDDQPAAAAAVLRESLKLVRRLTELEIRPSSMNTPHDVVTALAAMGLPRLLLGLTAALPPPMGAGNTSKARGPTAAPRLDPDVVGGPAALRDGHAPFPTARPWPGYRVDALAPLANAMFNRPGVCDQVVKLGGVPIILAATRGEDGEDFLREWALWATRNLCHGSEDARKEIESMQPEAAADSQELAAMGLNVSVDPATGKVRVKSIGKEGGAGERYDGVGTGGTGGGGSAAAAATTTTTATATTAGTALGPGELLMTPGGARTPAGRAVAAALMAGFDADQFKDAGDDDDDDVDVPAHWKVADLS</sequence>
<feature type="compositionally biased region" description="Basic and acidic residues" evidence="3">
    <location>
        <begin position="8"/>
        <end position="20"/>
    </location>
</feature>
<gene>
    <name evidence="5" type="ORF">MICPUCDRAFT_52279</name>
</gene>
<dbReference type="AlphaFoldDB" id="C1N3S3"/>
<evidence type="ECO:0000313" key="5">
    <source>
        <dbReference type="EMBL" id="EEH53243.1"/>
    </source>
</evidence>
<dbReference type="GeneID" id="9688105"/>
<evidence type="ECO:0000313" key="6">
    <source>
        <dbReference type="Proteomes" id="UP000001876"/>
    </source>
</evidence>
<reference evidence="5 6" key="1">
    <citation type="journal article" date="2009" name="Science">
        <title>Green evolution and dynamic adaptations revealed by genomes of the marine picoeukaryotes Micromonas.</title>
        <authorList>
            <person name="Worden A.Z."/>
            <person name="Lee J.H."/>
            <person name="Mock T."/>
            <person name="Rouze P."/>
            <person name="Simmons M.P."/>
            <person name="Aerts A.L."/>
            <person name="Allen A.E."/>
            <person name="Cuvelier M.L."/>
            <person name="Derelle E."/>
            <person name="Everett M.V."/>
            <person name="Foulon E."/>
            <person name="Grimwood J."/>
            <person name="Gundlach H."/>
            <person name="Henrissat B."/>
            <person name="Napoli C."/>
            <person name="McDonald S.M."/>
            <person name="Parker M.S."/>
            <person name="Rombauts S."/>
            <person name="Salamov A."/>
            <person name="Von Dassow P."/>
            <person name="Badger J.H."/>
            <person name="Coutinho P.M."/>
            <person name="Demir E."/>
            <person name="Dubchak I."/>
            <person name="Gentemann C."/>
            <person name="Eikrem W."/>
            <person name="Gready J.E."/>
            <person name="John U."/>
            <person name="Lanier W."/>
            <person name="Lindquist E.A."/>
            <person name="Lucas S."/>
            <person name="Mayer K.F."/>
            <person name="Moreau H."/>
            <person name="Not F."/>
            <person name="Otillar R."/>
            <person name="Panaud O."/>
            <person name="Pangilinan J."/>
            <person name="Paulsen I."/>
            <person name="Piegu B."/>
            <person name="Poliakov A."/>
            <person name="Robbens S."/>
            <person name="Schmutz J."/>
            <person name="Toulza E."/>
            <person name="Wyss T."/>
            <person name="Zelensky A."/>
            <person name="Zhou K."/>
            <person name="Armbrust E.V."/>
            <person name="Bhattacharya D."/>
            <person name="Goodenough U.W."/>
            <person name="Van de Peer Y."/>
            <person name="Grigoriev I.V."/>
        </authorList>
    </citation>
    <scope>NUCLEOTIDE SEQUENCE [LARGE SCALE GENOMIC DNA]</scope>
    <source>
        <strain evidence="5 6">CCMP1545</strain>
    </source>
</reference>
<protein>
    <submittedName>
        <fullName evidence="5">Predicted protein</fullName>
    </submittedName>
</protein>
<evidence type="ECO:0000259" key="4">
    <source>
        <dbReference type="Pfam" id="PF09759"/>
    </source>
</evidence>
<feature type="domain" description="Ataxin-10" evidence="4">
    <location>
        <begin position="542"/>
        <end position="640"/>
    </location>
</feature>
<dbReference type="GO" id="GO:0005829">
    <property type="term" value="C:cytosol"/>
    <property type="evidence" value="ECO:0007669"/>
    <property type="project" value="TreeGrafter"/>
</dbReference>
<dbReference type="Proteomes" id="UP000001876">
    <property type="component" value="Unassembled WGS sequence"/>
</dbReference>
<dbReference type="Gene3D" id="1.25.10.10">
    <property type="entry name" value="Leucine-rich Repeat Variant"/>
    <property type="match status" value="1"/>
</dbReference>
<proteinExistence type="predicted"/>
<evidence type="ECO:0000256" key="1">
    <source>
        <dbReference type="ARBA" id="ARBA00022618"/>
    </source>
</evidence>
<dbReference type="PANTHER" id="PTHR13255">
    <property type="entry name" value="ATAXIN-10"/>
    <property type="match status" value="1"/>
</dbReference>
<dbReference type="KEGG" id="mpp:MICPUCDRAFT_52279"/>
<dbReference type="SUPFAM" id="SSF48371">
    <property type="entry name" value="ARM repeat"/>
    <property type="match status" value="1"/>
</dbReference>
<dbReference type="InterPro" id="IPR019156">
    <property type="entry name" value="Ataxin-10_domain"/>
</dbReference>
<dbReference type="OMA" id="AHPPLCM"/>
<feature type="region of interest" description="Disordered" evidence="3">
    <location>
        <begin position="1"/>
        <end position="43"/>
    </location>
</feature>
<evidence type="ECO:0000256" key="3">
    <source>
        <dbReference type="SAM" id="MobiDB-lite"/>
    </source>
</evidence>
<dbReference type="InterPro" id="IPR051374">
    <property type="entry name" value="Ataxin-10/CTR86_families"/>
</dbReference>
<organism evidence="6">
    <name type="scientific">Micromonas pusilla (strain CCMP1545)</name>
    <name type="common">Picoplanktonic green alga</name>
    <dbReference type="NCBI Taxonomy" id="564608"/>
    <lineage>
        <taxon>Eukaryota</taxon>
        <taxon>Viridiplantae</taxon>
        <taxon>Chlorophyta</taxon>
        <taxon>Mamiellophyceae</taxon>
        <taxon>Mamiellales</taxon>
        <taxon>Mamiellaceae</taxon>
        <taxon>Micromonas</taxon>
    </lineage>
</organism>
<dbReference type="OrthoDB" id="379794at2759"/>
<accession>C1N3S3</accession>
<keyword evidence="2" id="KW-0131">Cell cycle</keyword>
<keyword evidence="1" id="KW-0132">Cell division</keyword>
<feature type="region of interest" description="Disordered" evidence="3">
    <location>
        <begin position="364"/>
        <end position="394"/>
    </location>
</feature>
<name>C1N3S3_MICPC</name>
<dbReference type="GO" id="GO:0051301">
    <property type="term" value="P:cell division"/>
    <property type="evidence" value="ECO:0007669"/>
    <property type="project" value="UniProtKB-KW"/>
</dbReference>
<dbReference type="RefSeq" id="XP_003062424.1">
    <property type="nucleotide sequence ID" value="XM_003062378.1"/>
</dbReference>
<dbReference type="EMBL" id="GG663746">
    <property type="protein sequence ID" value="EEH53243.1"/>
    <property type="molecule type" value="Genomic_DNA"/>
</dbReference>
<keyword evidence="6" id="KW-1185">Reference proteome</keyword>
<evidence type="ECO:0000256" key="2">
    <source>
        <dbReference type="ARBA" id="ARBA00023306"/>
    </source>
</evidence>
<dbReference type="InterPro" id="IPR011989">
    <property type="entry name" value="ARM-like"/>
</dbReference>
<dbReference type="PANTHER" id="PTHR13255:SF0">
    <property type="entry name" value="ATAXIN-10"/>
    <property type="match status" value="1"/>
</dbReference>
<dbReference type="eggNOG" id="KOG2676">
    <property type="taxonomic scope" value="Eukaryota"/>
</dbReference>
<dbReference type="Pfam" id="PF09759">
    <property type="entry name" value="Atx10homo_assoc"/>
    <property type="match status" value="1"/>
</dbReference>
<dbReference type="InterPro" id="IPR016024">
    <property type="entry name" value="ARM-type_fold"/>
</dbReference>